<evidence type="ECO:0000313" key="2">
    <source>
        <dbReference type="EMBL" id="KAK1838479.1"/>
    </source>
</evidence>
<feature type="compositionally biased region" description="Acidic residues" evidence="1">
    <location>
        <begin position="101"/>
        <end position="117"/>
    </location>
</feature>
<name>A0AAD8ZZV9_9PEZI</name>
<comment type="caution">
    <text evidence="2">The sequence shown here is derived from an EMBL/GenBank/DDBJ whole genome shotgun (WGS) entry which is preliminary data.</text>
</comment>
<organism evidence="2 3">
    <name type="scientific">Colletotrichum chrysophilum</name>
    <dbReference type="NCBI Taxonomy" id="1836956"/>
    <lineage>
        <taxon>Eukaryota</taxon>
        <taxon>Fungi</taxon>
        <taxon>Dikarya</taxon>
        <taxon>Ascomycota</taxon>
        <taxon>Pezizomycotina</taxon>
        <taxon>Sordariomycetes</taxon>
        <taxon>Hypocreomycetidae</taxon>
        <taxon>Glomerellales</taxon>
        <taxon>Glomerellaceae</taxon>
        <taxon>Colletotrichum</taxon>
        <taxon>Colletotrichum gloeosporioides species complex</taxon>
    </lineage>
</organism>
<feature type="region of interest" description="Disordered" evidence="1">
    <location>
        <begin position="89"/>
        <end position="124"/>
    </location>
</feature>
<dbReference type="InterPro" id="IPR029047">
    <property type="entry name" value="HSP70_peptide-bd_sf"/>
</dbReference>
<protein>
    <submittedName>
        <fullName evidence="2">Chaperone protein dnak</fullName>
    </submittedName>
</protein>
<feature type="non-terminal residue" evidence="2">
    <location>
        <position position="1"/>
    </location>
</feature>
<gene>
    <name evidence="2" type="ORF">CCHR01_18903</name>
</gene>
<feature type="compositionally biased region" description="Basic and acidic residues" evidence="1">
    <location>
        <begin position="90"/>
        <end position="100"/>
    </location>
</feature>
<keyword evidence="3" id="KW-1185">Reference proteome</keyword>
<sequence length="175" mass="18257">ELGARGAALQASLIQEYEADDIDQSTHAAVTTVKHIANAIGVVGADEEFVPVVPAETAVPARRTIQLSGPKDGGDVLIRIVEGGAHIKVTKPEPKAKPETNGDDEDSDFDSEEEEEETREKIWKVGPTLAETAVRGVGKGSKVEVTINVAADLGLTITAREVGGKGGVRGTVKAP</sequence>
<reference evidence="2" key="1">
    <citation type="submission" date="2023-01" db="EMBL/GenBank/DDBJ databases">
        <title>Colletotrichum chrysophilum M932 genome sequence.</title>
        <authorList>
            <person name="Baroncelli R."/>
        </authorList>
    </citation>
    <scope>NUCLEOTIDE SEQUENCE</scope>
    <source>
        <strain evidence="2">M932</strain>
    </source>
</reference>
<dbReference type="Gene3D" id="2.60.34.10">
    <property type="entry name" value="Substrate Binding Domain Of DNAk, Chain A, domain 1"/>
    <property type="match status" value="1"/>
</dbReference>
<dbReference type="AlphaFoldDB" id="A0AAD8ZZV9"/>
<dbReference type="Proteomes" id="UP001243330">
    <property type="component" value="Unassembled WGS sequence"/>
</dbReference>
<evidence type="ECO:0000313" key="3">
    <source>
        <dbReference type="Proteomes" id="UP001243330"/>
    </source>
</evidence>
<accession>A0AAD8ZZV9</accession>
<dbReference type="SUPFAM" id="SSF100920">
    <property type="entry name" value="Heat shock protein 70kD (HSP70), peptide-binding domain"/>
    <property type="match status" value="1"/>
</dbReference>
<proteinExistence type="predicted"/>
<evidence type="ECO:0000256" key="1">
    <source>
        <dbReference type="SAM" id="MobiDB-lite"/>
    </source>
</evidence>
<dbReference type="EMBL" id="JAQOWY010000822">
    <property type="protein sequence ID" value="KAK1838479.1"/>
    <property type="molecule type" value="Genomic_DNA"/>
</dbReference>